<dbReference type="VEuPathDB" id="FungiDB:MPH_00418"/>
<organism evidence="1 2">
    <name type="scientific">Macrophomina phaseolina (strain MS6)</name>
    <name type="common">Charcoal rot fungus</name>
    <dbReference type="NCBI Taxonomy" id="1126212"/>
    <lineage>
        <taxon>Eukaryota</taxon>
        <taxon>Fungi</taxon>
        <taxon>Dikarya</taxon>
        <taxon>Ascomycota</taxon>
        <taxon>Pezizomycotina</taxon>
        <taxon>Dothideomycetes</taxon>
        <taxon>Dothideomycetes incertae sedis</taxon>
        <taxon>Botryosphaeriales</taxon>
        <taxon>Botryosphaeriaceae</taxon>
        <taxon>Macrophomina</taxon>
    </lineage>
</organism>
<dbReference type="Proteomes" id="UP000007129">
    <property type="component" value="Unassembled WGS sequence"/>
</dbReference>
<proteinExistence type="predicted"/>
<accession>K2SIC1</accession>
<gene>
    <name evidence="1" type="ORF">MPH_00418</name>
</gene>
<protein>
    <recommendedName>
        <fullName evidence="3">F-box domain cyclin-like protein</fullName>
    </recommendedName>
</protein>
<evidence type="ECO:0008006" key="3">
    <source>
        <dbReference type="Google" id="ProtNLM"/>
    </source>
</evidence>
<dbReference type="EMBL" id="AHHD01000026">
    <property type="protein sequence ID" value="EKG22239.1"/>
    <property type="molecule type" value="Genomic_DNA"/>
</dbReference>
<evidence type="ECO:0000313" key="1">
    <source>
        <dbReference type="EMBL" id="EKG22239.1"/>
    </source>
</evidence>
<reference evidence="1 2" key="1">
    <citation type="journal article" date="2012" name="BMC Genomics">
        <title>Tools to kill: Genome of one of the most destructive plant pathogenic fungi Macrophomina phaseolina.</title>
        <authorList>
            <person name="Islam M.S."/>
            <person name="Haque M.S."/>
            <person name="Islam M.M."/>
            <person name="Emdad E.M."/>
            <person name="Halim A."/>
            <person name="Hossen Q.M.M."/>
            <person name="Hossain M.Z."/>
            <person name="Ahmed B."/>
            <person name="Rahim S."/>
            <person name="Rahman M.S."/>
            <person name="Alam M.M."/>
            <person name="Hou S."/>
            <person name="Wan X."/>
            <person name="Saito J.A."/>
            <person name="Alam M."/>
        </authorList>
    </citation>
    <scope>NUCLEOTIDE SEQUENCE [LARGE SCALE GENOMIC DNA]</scope>
    <source>
        <strain evidence="1 2">MS6</strain>
    </source>
</reference>
<sequence>MRLSQHQSQLASATSNALVFPEELWDIIAACTDQNALKTLRLCCKTFSRIATPHLFRAISFHYDHPKSRIRNILWHSHIQEYVRTLSMRRCDVAQHIRDSAGAVRNPFVNLTSVDTKIYYDSSNTRASPSALWRFLLAAEKLEILRVEDRQFLDLLEPFRITKSFPRESCWKKLHTVTLIASMSGTSFLALLSTLASTLRSLTLINCMLPIPGDTWPRVLDQARSMISLESVALDNLEDHLDTYLPFRDNECDIIASFQQSVFDYMIKNTDICPEWDATEVLKIHMNFAGTPRPEGHGMHCLQKMGYSQKYEDLLEQMANH</sequence>
<comment type="caution">
    <text evidence="1">The sequence shown here is derived from an EMBL/GenBank/DDBJ whole genome shotgun (WGS) entry which is preliminary data.</text>
</comment>
<dbReference type="HOGENOM" id="CLU_866186_0_0_1"/>
<dbReference type="OrthoDB" id="10422445at2759"/>
<dbReference type="InParanoid" id="K2SIC1"/>
<name>K2SIC1_MACPH</name>
<dbReference type="AlphaFoldDB" id="K2SIC1"/>
<evidence type="ECO:0000313" key="2">
    <source>
        <dbReference type="Proteomes" id="UP000007129"/>
    </source>
</evidence>